<dbReference type="EMBL" id="JAAOIW010000003">
    <property type="protein sequence ID" value="NHN30307.1"/>
    <property type="molecule type" value="Genomic_DNA"/>
</dbReference>
<evidence type="ECO:0000313" key="2">
    <source>
        <dbReference type="EMBL" id="NHN30307.1"/>
    </source>
</evidence>
<evidence type="ECO:0000313" key="3">
    <source>
        <dbReference type="Proteomes" id="UP001165962"/>
    </source>
</evidence>
<dbReference type="PANTHER" id="PTHR30136:SF35">
    <property type="entry name" value="HTH-TYPE TRANSCRIPTIONAL REGULATOR RV1719"/>
    <property type="match status" value="1"/>
</dbReference>
<dbReference type="Proteomes" id="UP001165962">
    <property type="component" value="Unassembled WGS sequence"/>
</dbReference>
<comment type="caution">
    <text evidence="2">The sequence shown here is derived from an EMBL/GenBank/DDBJ whole genome shotgun (WGS) entry which is preliminary data.</text>
</comment>
<dbReference type="InterPro" id="IPR014757">
    <property type="entry name" value="Tscrpt_reg_IclR_C"/>
</dbReference>
<organism evidence="2 3">
    <name type="scientific">Paenibacillus agricola</name>
    <dbReference type="NCBI Taxonomy" id="2716264"/>
    <lineage>
        <taxon>Bacteria</taxon>
        <taxon>Bacillati</taxon>
        <taxon>Bacillota</taxon>
        <taxon>Bacilli</taxon>
        <taxon>Bacillales</taxon>
        <taxon>Paenibacillaceae</taxon>
        <taxon>Paenibacillus</taxon>
    </lineage>
</organism>
<reference evidence="2" key="1">
    <citation type="submission" date="2020-03" db="EMBL/GenBank/DDBJ databases">
        <title>Draft sequencing of Paenibacilllus sp. S3N08.</title>
        <authorList>
            <person name="Kim D.-U."/>
        </authorList>
    </citation>
    <scope>NUCLEOTIDE SEQUENCE</scope>
    <source>
        <strain evidence="2">S3N08</strain>
    </source>
</reference>
<dbReference type="RefSeq" id="WP_166149166.1">
    <property type="nucleotide sequence ID" value="NZ_JAAOIW010000003.1"/>
</dbReference>
<dbReference type="InterPro" id="IPR050707">
    <property type="entry name" value="HTH_MetabolicPath_Reg"/>
</dbReference>
<sequence>MLGVKALLYCTGIGKGMLAYLPDDRIKTVVERGLTAITDSTITNKEALIRDLQQIRARGYSIDNMEHEYGIRCIFMPIRNKRREVIAGLSISGSSLRFDEPKIKRLCS</sequence>
<dbReference type="InterPro" id="IPR029016">
    <property type="entry name" value="GAF-like_dom_sf"/>
</dbReference>
<feature type="domain" description="IclR-ED" evidence="1">
    <location>
        <begin position="1"/>
        <end position="108"/>
    </location>
</feature>
<dbReference type="Pfam" id="PF01614">
    <property type="entry name" value="IclR_C"/>
    <property type="match status" value="1"/>
</dbReference>
<proteinExistence type="predicted"/>
<gene>
    <name evidence="2" type="ORF">G9U52_10720</name>
</gene>
<evidence type="ECO:0000259" key="1">
    <source>
        <dbReference type="PROSITE" id="PS51078"/>
    </source>
</evidence>
<name>A0ABX0J1U6_9BACL</name>
<accession>A0ABX0J1U6</accession>
<protein>
    <recommendedName>
        <fullName evidence="1">IclR-ED domain-containing protein</fullName>
    </recommendedName>
</protein>
<dbReference type="Gene3D" id="3.30.450.40">
    <property type="match status" value="1"/>
</dbReference>
<keyword evidence="3" id="KW-1185">Reference proteome</keyword>
<dbReference type="PROSITE" id="PS51078">
    <property type="entry name" value="ICLR_ED"/>
    <property type="match status" value="1"/>
</dbReference>
<dbReference type="SUPFAM" id="SSF55781">
    <property type="entry name" value="GAF domain-like"/>
    <property type="match status" value="1"/>
</dbReference>
<dbReference type="PANTHER" id="PTHR30136">
    <property type="entry name" value="HELIX-TURN-HELIX TRANSCRIPTIONAL REGULATOR, ICLR FAMILY"/>
    <property type="match status" value="1"/>
</dbReference>